<dbReference type="AlphaFoldDB" id="A0A0C9YMC6"/>
<protein>
    <submittedName>
        <fullName evidence="1">Uncharacterized protein</fullName>
    </submittedName>
</protein>
<dbReference type="EMBL" id="KN834219">
    <property type="protein sequence ID" value="KIK11427.1"/>
    <property type="molecule type" value="Genomic_DNA"/>
</dbReference>
<organism evidence="1 2">
    <name type="scientific">Pisolithus microcarpus 441</name>
    <dbReference type="NCBI Taxonomy" id="765257"/>
    <lineage>
        <taxon>Eukaryota</taxon>
        <taxon>Fungi</taxon>
        <taxon>Dikarya</taxon>
        <taxon>Basidiomycota</taxon>
        <taxon>Agaricomycotina</taxon>
        <taxon>Agaricomycetes</taxon>
        <taxon>Agaricomycetidae</taxon>
        <taxon>Boletales</taxon>
        <taxon>Sclerodermatineae</taxon>
        <taxon>Pisolithaceae</taxon>
        <taxon>Pisolithus</taxon>
    </lineage>
</organism>
<sequence length="55" mass="6217">MSHASAPQTSANYDDERGNFTWRKASTLTGEVLQQDSFLSRNVSCAQHRRVCTRT</sequence>
<dbReference type="Proteomes" id="UP000054018">
    <property type="component" value="Unassembled WGS sequence"/>
</dbReference>
<evidence type="ECO:0000313" key="2">
    <source>
        <dbReference type="Proteomes" id="UP000054018"/>
    </source>
</evidence>
<name>A0A0C9YMC6_9AGAM</name>
<evidence type="ECO:0000313" key="1">
    <source>
        <dbReference type="EMBL" id="KIK11427.1"/>
    </source>
</evidence>
<proteinExistence type="predicted"/>
<reference evidence="1 2" key="1">
    <citation type="submission" date="2014-04" db="EMBL/GenBank/DDBJ databases">
        <authorList>
            <consortium name="DOE Joint Genome Institute"/>
            <person name="Kuo A."/>
            <person name="Kohler A."/>
            <person name="Costa M.D."/>
            <person name="Nagy L.G."/>
            <person name="Floudas D."/>
            <person name="Copeland A."/>
            <person name="Barry K.W."/>
            <person name="Cichocki N."/>
            <person name="Veneault-Fourrey C."/>
            <person name="LaButti K."/>
            <person name="Lindquist E.A."/>
            <person name="Lipzen A."/>
            <person name="Lundell T."/>
            <person name="Morin E."/>
            <person name="Murat C."/>
            <person name="Sun H."/>
            <person name="Tunlid A."/>
            <person name="Henrissat B."/>
            <person name="Grigoriev I.V."/>
            <person name="Hibbett D.S."/>
            <person name="Martin F."/>
            <person name="Nordberg H.P."/>
            <person name="Cantor M.N."/>
            <person name="Hua S.X."/>
        </authorList>
    </citation>
    <scope>NUCLEOTIDE SEQUENCE [LARGE SCALE GENOMIC DNA]</scope>
    <source>
        <strain evidence="1 2">441</strain>
    </source>
</reference>
<dbReference type="HOGENOM" id="CLU_202040_0_0_1"/>
<accession>A0A0C9YMC6</accession>
<gene>
    <name evidence="1" type="ORF">PISMIDRAFT_690360</name>
</gene>
<reference evidence="2" key="2">
    <citation type="submission" date="2015-01" db="EMBL/GenBank/DDBJ databases">
        <title>Evolutionary Origins and Diversification of the Mycorrhizal Mutualists.</title>
        <authorList>
            <consortium name="DOE Joint Genome Institute"/>
            <consortium name="Mycorrhizal Genomics Consortium"/>
            <person name="Kohler A."/>
            <person name="Kuo A."/>
            <person name="Nagy L.G."/>
            <person name="Floudas D."/>
            <person name="Copeland A."/>
            <person name="Barry K.W."/>
            <person name="Cichocki N."/>
            <person name="Veneault-Fourrey C."/>
            <person name="LaButti K."/>
            <person name="Lindquist E.A."/>
            <person name="Lipzen A."/>
            <person name="Lundell T."/>
            <person name="Morin E."/>
            <person name="Murat C."/>
            <person name="Riley R."/>
            <person name="Ohm R."/>
            <person name="Sun H."/>
            <person name="Tunlid A."/>
            <person name="Henrissat B."/>
            <person name="Grigoriev I.V."/>
            <person name="Hibbett D.S."/>
            <person name="Martin F."/>
        </authorList>
    </citation>
    <scope>NUCLEOTIDE SEQUENCE [LARGE SCALE GENOMIC DNA]</scope>
    <source>
        <strain evidence="2">441</strain>
    </source>
</reference>
<keyword evidence="2" id="KW-1185">Reference proteome</keyword>